<dbReference type="EMBL" id="MN739141">
    <property type="protein sequence ID" value="QHS90597.1"/>
    <property type="molecule type" value="Genomic_DNA"/>
</dbReference>
<accession>A0A6C0BE72</accession>
<proteinExistence type="predicted"/>
<dbReference type="PROSITE" id="PS50157">
    <property type="entry name" value="ZINC_FINGER_C2H2_2"/>
    <property type="match status" value="1"/>
</dbReference>
<feature type="domain" description="C2H2-type" evidence="1">
    <location>
        <begin position="60"/>
        <end position="89"/>
    </location>
</feature>
<protein>
    <recommendedName>
        <fullName evidence="1">C2H2-type domain-containing protein</fullName>
    </recommendedName>
</protein>
<evidence type="ECO:0000313" key="2">
    <source>
        <dbReference type="EMBL" id="QHS90597.1"/>
    </source>
</evidence>
<evidence type="ECO:0000259" key="1">
    <source>
        <dbReference type="PROSITE" id="PS50157"/>
    </source>
</evidence>
<organism evidence="2">
    <name type="scientific">viral metagenome</name>
    <dbReference type="NCBI Taxonomy" id="1070528"/>
    <lineage>
        <taxon>unclassified sequences</taxon>
        <taxon>metagenomes</taxon>
        <taxon>organismal metagenomes</taxon>
    </lineage>
</organism>
<reference evidence="2" key="1">
    <citation type="journal article" date="2020" name="Nature">
        <title>Giant virus diversity and host interactions through global metagenomics.</title>
        <authorList>
            <person name="Schulz F."/>
            <person name="Roux S."/>
            <person name="Paez-Espino D."/>
            <person name="Jungbluth S."/>
            <person name="Walsh D.A."/>
            <person name="Denef V.J."/>
            <person name="McMahon K.D."/>
            <person name="Konstantinidis K.T."/>
            <person name="Eloe-Fadrosh E.A."/>
            <person name="Kyrpides N.C."/>
            <person name="Woyke T."/>
        </authorList>
    </citation>
    <scope>NUCLEOTIDE SEQUENCE</scope>
    <source>
        <strain evidence="2">GVMAG-M-3300010354-11</strain>
    </source>
</reference>
<dbReference type="InterPro" id="IPR013087">
    <property type="entry name" value="Znf_C2H2_type"/>
</dbReference>
<name>A0A6C0BE72_9ZZZZ</name>
<sequence>MVVFTCKRCGYECNMKHHLKRHLQRKNVCKQKNKDVGELDVSVLLKELETSNQTLSSTLFHCKYCQKQFNDSGNRYRHQKSCPQNTDRDDIKSLKQTVCELKKEIINLKENVRHNVITNTITNNNTFNINVNNFGNESYEHITNDFLKQCLLNSTTGVKSLIEKIHFSEEAPENKNVRMKSLKNNLVEVADNKKWVVKDANEAMESMINKGCKLMNGFYFNCDSGMMMHDINELDTRIQSFLLSVIDKNNKHYFALRRRIFALIMEHS</sequence>
<dbReference type="AlphaFoldDB" id="A0A6C0BE72"/>